<sequence>MNNTNNNSSSSRVNLNSEKSVTTSTPYSKPLPFGFSTNLSSNIPWSTYFSINSVYFNDHKTLKGSNNQCKLISTNEFCKFLVNYYNTNIPEVETMFPWLHGVYKYNLDQIRFLTNTMHKSNQNNKDKNGNFNMTDAFDDDLDEDTDDIDRVDGQKQAKQKRSTSIFSVPQHVRNLMVVRSCNSTGGIKSDFNSIISESSGLIKGSVHPKEILIELSQMTYVELENHLLTVLNQKIFDIIPLKTIISDCLFTGFLPIFADLDPKGGVSLRNFNIQVSKISHISDFVVYCFNEDHSKCMDRSDDLYFLTSKSCKCASISKLLTIAQILYQESHPELVYDLKKAKPSIKDTFSAKMYNTFVLQDPDTEALEKSNILSIPILNFRSSLKSFSDLCSDYDLKVFNDWDSNYLYREKLEISKMSSATHVSHNIWFGNITDCECLQIQSNNYNKEQNSEDLNTASTETKVNVNTTANIENTNKDGERIIPYCDPKNTIVTLTKADFENQSSKVLDAKLITFPKSNWKFFVHCVEGARFPSLELLSDIFKNMDKPEQIFIEFPPSGSVSIAGCSDDYLLSIVNLCKLLYLKCDGDFTGLLYCSDGYTETSLLGLSLLMYLEGLKLDDALLKLHSEYGRPFYIFKTDYYFLKKLEPIMHAYSPLNHENPERNSYIRSNPNLREMLVSKELVDPYLMKIVLLCPNSESSSTVGTSGHYGYHAQLDSGSSTITTATGTHIVQLRGRARNGSSASTSSSTSVGSTASVMSSRAVNSVSTSTRIPHSNLSGSRFGKPFTQNMENNSTKIDEHYQMLNKDAESEFPSDQNDLYSGQIDTHTSSDCFTRLFGSLPSRILPHLYLGSLEHASSLPLLRELGINFIVSVGETIGWLEDLEYVNETTESGCEILKILPGQKDANGYRCYVEQVMKISNINDDGIGTLTTTINDALEFIETGYKKNGKALVHCQVGVSRSATVCIAEVMKRLNITLPRAYLFVRVRRLNVIIQPNLKLMYELFKWEESFVSDKLKKRTIKNNQVSNILPFSNGNLSSSSSVVTSAISVTSTRSNSNIQNGSEINLHNGIPFRSSRTQSMTSTGSTATSSSIFSESASCSPSSSFSTSTRGSTSSVGIRKALINAPLQNVIVEENDVFADDDDDSLSTTASETTQTDTMKFPFSSETFVPPSSIVMNSRVGSRSYSNPNSSLATVELNNMSINSSQCSTIIPSPEPASLQNESYLRVKKGRLLSDEFTLSPKTSVDYTLQEPLIISNNPTLLREVDWCILCREIYNLNRAYIKPF</sequence>
<dbReference type="Proteomes" id="UP001165101">
    <property type="component" value="Unassembled WGS sequence"/>
</dbReference>
<organism evidence="1 2">
    <name type="scientific">Candida boidinii</name>
    <name type="common">Yeast</name>
    <dbReference type="NCBI Taxonomy" id="5477"/>
    <lineage>
        <taxon>Eukaryota</taxon>
        <taxon>Fungi</taxon>
        <taxon>Dikarya</taxon>
        <taxon>Ascomycota</taxon>
        <taxon>Saccharomycotina</taxon>
        <taxon>Pichiomycetes</taxon>
        <taxon>Pichiales</taxon>
        <taxon>Pichiaceae</taxon>
        <taxon>Ogataea</taxon>
        <taxon>Ogataea/Candida clade</taxon>
    </lineage>
</organism>
<keyword evidence="2" id="KW-1185">Reference proteome</keyword>
<reference evidence="1" key="1">
    <citation type="submission" date="2023-04" db="EMBL/GenBank/DDBJ databases">
        <title>Candida boidinii NBRC 1967.</title>
        <authorList>
            <person name="Ichikawa N."/>
            <person name="Sato H."/>
            <person name="Tonouchi N."/>
        </authorList>
    </citation>
    <scope>NUCLEOTIDE SEQUENCE</scope>
    <source>
        <strain evidence="1">NBRC 1967</strain>
    </source>
</reference>
<protein>
    <submittedName>
        <fullName evidence="1">Unnamed protein product</fullName>
    </submittedName>
</protein>
<evidence type="ECO:0000313" key="2">
    <source>
        <dbReference type="Proteomes" id="UP001165101"/>
    </source>
</evidence>
<name>A0ACB5TKQ8_CANBO</name>
<gene>
    <name evidence="1" type="ORF">Cboi01_000135900</name>
</gene>
<accession>A0ACB5TKQ8</accession>
<proteinExistence type="predicted"/>
<evidence type="ECO:0000313" key="1">
    <source>
        <dbReference type="EMBL" id="GME89342.1"/>
    </source>
</evidence>
<comment type="caution">
    <text evidence="1">The sequence shown here is derived from an EMBL/GenBank/DDBJ whole genome shotgun (WGS) entry which is preliminary data.</text>
</comment>
<dbReference type="EMBL" id="BSXV01000496">
    <property type="protein sequence ID" value="GME89342.1"/>
    <property type="molecule type" value="Genomic_DNA"/>
</dbReference>